<protein>
    <submittedName>
        <fullName evidence="1">Uncharacterized protein</fullName>
    </submittedName>
</protein>
<dbReference type="EMBL" id="LDQC01000148">
    <property type="protein sequence ID" value="KTR02102.1"/>
    <property type="molecule type" value="Genomic_DNA"/>
</dbReference>
<evidence type="ECO:0000313" key="1">
    <source>
        <dbReference type="EMBL" id="KTR02102.1"/>
    </source>
</evidence>
<sequence length="60" mass="6679">MTSFDSDAHLIVGTAGNPDLLDAIDAFLERVTVNLRENWAEMYARRIAAAIIAADERMQQ</sequence>
<dbReference type="AlphaFoldDB" id="A0A175RHA9"/>
<dbReference type="Proteomes" id="UP000078252">
    <property type="component" value="Unassembled WGS sequence"/>
</dbReference>
<comment type="caution">
    <text evidence="1">The sequence shown here is derived from an EMBL/GenBank/DDBJ whole genome shotgun (WGS) entry which is preliminary data.</text>
</comment>
<gene>
    <name evidence="1" type="ORF">NS184_16810</name>
</gene>
<name>A0A175RHA9_9MICO</name>
<evidence type="ECO:0000313" key="2">
    <source>
        <dbReference type="Proteomes" id="UP000078252"/>
    </source>
</evidence>
<organism evidence="1 2">
    <name type="scientific">Curtobacterium luteum</name>
    <dbReference type="NCBI Taxonomy" id="33881"/>
    <lineage>
        <taxon>Bacteria</taxon>
        <taxon>Bacillati</taxon>
        <taxon>Actinomycetota</taxon>
        <taxon>Actinomycetes</taxon>
        <taxon>Micrococcales</taxon>
        <taxon>Microbacteriaceae</taxon>
        <taxon>Curtobacterium</taxon>
    </lineage>
</organism>
<dbReference type="PATRIC" id="fig|33881.3.peg.489"/>
<accession>A0A175RHA9</accession>
<reference evidence="1 2" key="1">
    <citation type="journal article" date="2016" name="Front. Microbiol.">
        <title>Genomic Resource of Rice Seed Associated Bacteria.</title>
        <authorList>
            <person name="Midha S."/>
            <person name="Bansal K."/>
            <person name="Sharma S."/>
            <person name="Kumar N."/>
            <person name="Patil P.P."/>
            <person name="Chaudhry V."/>
            <person name="Patil P.B."/>
        </authorList>
    </citation>
    <scope>NUCLEOTIDE SEQUENCE [LARGE SCALE GENOMIC DNA]</scope>
    <source>
        <strain evidence="1 2">NS184</strain>
    </source>
</reference>
<proteinExistence type="predicted"/>